<feature type="compositionally biased region" description="Acidic residues" evidence="1">
    <location>
        <begin position="1865"/>
        <end position="1880"/>
    </location>
</feature>
<dbReference type="Proteomes" id="UP000076837">
    <property type="component" value="Unassembled WGS sequence"/>
</dbReference>
<feature type="compositionally biased region" description="Basic and acidic residues" evidence="1">
    <location>
        <begin position="1927"/>
        <end position="1944"/>
    </location>
</feature>
<feature type="compositionally biased region" description="Low complexity" evidence="1">
    <location>
        <begin position="21"/>
        <end position="30"/>
    </location>
</feature>
<feature type="compositionally biased region" description="Low complexity" evidence="1">
    <location>
        <begin position="1881"/>
        <end position="1903"/>
    </location>
</feature>
<keyword evidence="3" id="KW-1185">Reference proteome</keyword>
<evidence type="ECO:0000256" key="1">
    <source>
        <dbReference type="SAM" id="MobiDB-lite"/>
    </source>
</evidence>
<proteinExistence type="predicted"/>
<reference evidence="2 3" key="1">
    <citation type="journal article" date="2016" name="Sci. Rep.">
        <title>Draft genome sequencing and secretome analysis of fungal phytopathogen Ascochyta rabiei provides insight into the necrotrophic effector repertoire.</title>
        <authorList>
            <person name="Verma S."/>
            <person name="Gazara R.K."/>
            <person name="Nizam S."/>
            <person name="Parween S."/>
            <person name="Chattopadhyay D."/>
            <person name="Verma P.K."/>
        </authorList>
    </citation>
    <scope>NUCLEOTIDE SEQUENCE [LARGE SCALE GENOMIC DNA]</scope>
    <source>
        <strain evidence="2 3">ArDII</strain>
    </source>
</reference>
<dbReference type="STRING" id="5454.A0A163EV89"/>
<protein>
    <recommendedName>
        <fullName evidence="4">Ubiquitin-like protease family profile domain-containing protein</fullName>
    </recommendedName>
</protein>
<feature type="region of interest" description="Disordered" evidence="1">
    <location>
        <begin position="668"/>
        <end position="711"/>
    </location>
</feature>
<evidence type="ECO:0000313" key="2">
    <source>
        <dbReference type="EMBL" id="KZM23946.1"/>
    </source>
</evidence>
<evidence type="ECO:0008006" key="4">
    <source>
        <dbReference type="Google" id="ProtNLM"/>
    </source>
</evidence>
<organism evidence="2 3">
    <name type="scientific">Didymella rabiei</name>
    <name type="common">Chickpea ascochyta blight fungus</name>
    <name type="synonym">Mycosphaerella rabiei</name>
    <dbReference type="NCBI Taxonomy" id="5454"/>
    <lineage>
        <taxon>Eukaryota</taxon>
        <taxon>Fungi</taxon>
        <taxon>Dikarya</taxon>
        <taxon>Ascomycota</taxon>
        <taxon>Pezizomycotina</taxon>
        <taxon>Dothideomycetes</taxon>
        <taxon>Pleosporomycetidae</taxon>
        <taxon>Pleosporales</taxon>
        <taxon>Pleosporineae</taxon>
        <taxon>Didymellaceae</taxon>
        <taxon>Ascochyta</taxon>
    </lineage>
</organism>
<gene>
    <name evidence="2" type="ORF">ST47_g4933</name>
</gene>
<sequence>MAHKRKSTGKDEGRLSKKARAPTSTSASTRSKTEAEAPVVKQTRGNPVHTATVHTLDDGTEPSHVEWALPTKADNKTIDDSAAITQFVPLFSNRHWSRTRTLRVPFHASPLRSPLYKKRGSPDMEAGSDPNKSSHCLVQLFNRIKRRTESPNDDTVPGTYQRAAFERAFGTGDEQFAVVASTSSTDAIFTVTHDYQVDVQDHARINFIRRLPPGAEHDRSTPYAYFIVVPPQTKLTINGQTYINDAPHDRYDEGNSDIYIGPLRQFTVIELLSQPLFFFRTRADLDFVRKTAAKADAVELSGRDENGDVDEGIVDIAWSSSERRPPRSATGLLDLDDQAEHPSDDEWTDDSGEAIEDNCGYLKRRLWAPQRMCLDELIPRVLTSINLRQAPSLGFSFTYTGRKFRPGRTLITAVPHQNYHVILIVLQNDVAKPELRILDPMAWRSKRAERATLVTHANELILRQDSRPGVASEKEGQEGDAPLSVTWAPCAQGANEEDASTFTILNAWAIAMGLRVDSAFTPDQHGGENFFTRAQWLFDIARRDSLDWKLLLAFFKCTRFIEAKEPAGDEVDHVLPPLDRRFRQSRRSFERAIKEQKEADDAELAGPNADTTSCLAVETGTGIAHSALFPADETPDKLLSDPPPFANPAHWQLAEIAARLVEQSNRFNRAAQSTNPPAAPTPSAPKNGATPFKANASGPTKPLAGTAPTARGSIESQELDEDFNACDFFHKEITARKAQVHIEDQSSVDLSQGPALSSKDVFDSIDTVARALNRLQRAEEGTAVVGQSLQRRGAVRSDSDPKLLTDGVLLLPWQYEQHTLLVVAQSASKSPGGNVLTCHVVDSAPWTLKQDKRQQVRDAVVSVLEEHWRPEHAADGANLAPGMTWVWGPRQRDLWQCRYHAIFNAWSVMLDCTLNTNFTPRGDFFQRGREVIAVVLAGCADWKLIYSFLLCYGYVKQGELPGEERRFASTVDGRDFKVDLTLRKAAPYGYDFSKRVDARLQRPYDVVFKNWNGWDETDVSVRLPALFKADKSPLNLDTTQLRDAYHELVTQPRQSTADFTNTDRPCVYVKERLAALLSDEDTRQRLGSLRSQSSVTTKAGSWLLNEEVALAIASVTLAITSIQDVTKGFCAVSGTDVQVCYQTTQEHRQDIGIKPVPRFGRPMFVPIVEGSHTVLGVVQLDRNDNMTVSILDSKVAHYSRATRTRVFNMVMATAEGMSWWQGKFASWKDVLRPSTATWITCAQQPSDDECGYLAILNSWALALGLELNPQAAPIWDSKATGTDNLFQTVLDIVHLARLGLVDWTLIYAFLRCHRFVHEGTVPRDRRFTNTVRLQDENELNERLQGFSEQDTEHWLLESSALNDIRRSNAIPFPEGLEHTSFPEDEWATTARPANLQKALALSALGHVHIWMSSAEFLRFYQYFCGGTIAQTKNMGLRIGADKATFFLNSLRWQRKAIKGTTREHLLGVYRDFLSNARSQKSSLARLQERHCAVTGEGLGLLQTLFANAELDRILASGIPNIRRERYLDLGEVNLAIAAVVEAIDARQASLHHATCTAPFTGGFALATRNHMQIARNDASADGAVSRPRRCFLLPMTINDTDIQREQLTLLGNTNASDIDWSQGNKSHHFLAVVQEESRTATLNNPATRQFCIYTLDSAPRRFREDVVQQLFHKTIRDTATNLGWARQRNEDGAVRFRQQHSQVGVFPQLGGGWQCGLHTILNAWILALGLMPRSEHLVPGADFYNEFWVLVRAAVAGLLDWKTLVAWLFCNNLVTSRSLASVPDDRRFETTRYQDCSSSTDEYGEYEFFGEVGLVGRVENMFMQDLAAVLETEAPYDHSSNVDFSGANIVGAAAGDGTDSKSESGSEDQDSEADSDDESSEPSNSSTSSTSSTSSDPSTSPSSIQPTNPKPEDKDKDKDKDEDEDGDKAKDENESDTLTDRDAEGCTDDGDDDKTNENDELKSLKRTFDDLDVDVDVDVDVDADVDIELNRPQKRVSWGRGYSHLNFLADVDGDCGGDVDVKMMRPPWQRIAGLAFLAAL</sequence>
<feature type="region of interest" description="Disordered" evidence="1">
    <location>
        <begin position="1"/>
        <end position="41"/>
    </location>
</feature>
<evidence type="ECO:0000313" key="3">
    <source>
        <dbReference type="Proteomes" id="UP000076837"/>
    </source>
</evidence>
<feature type="region of interest" description="Disordered" evidence="1">
    <location>
        <begin position="113"/>
        <end position="132"/>
    </location>
</feature>
<dbReference type="EMBL" id="JYNV01000179">
    <property type="protein sequence ID" value="KZM23946.1"/>
    <property type="molecule type" value="Genomic_DNA"/>
</dbReference>
<feature type="region of interest" description="Disordered" evidence="1">
    <location>
        <begin position="320"/>
        <end position="352"/>
    </location>
</feature>
<feature type="region of interest" description="Disordered" evidence="1">
    <location>
        <begin position="1850"/>
        <end position="1958"/>
    </location>
</feature>
<name>A0A163EV89_DIDRA</name>
<feature type="compositionally biased region" description="Basic and acidic residues" evidence="1">
    <location>
        <begin position="1910"/>
        <end position="1919"/>
    </location>
</feature>
<comment type="caution">
    <text evidence="2">The sequence shown here is derived from an EMBL/GenBank/DDBJ whole genome shotgun (WGS) entry which is preliminary data.</text>
</comment>
<accession>A0A163EV89</accession>